<evidence type="ECO:0000313" key="2">
    <source>
        <dbReference type="EMBL" id="VAW46628.1"/>
    </source>
</evidence>
<gene>
    <name evidence="2" type="ORF">MNBD_GAMMA03-1147</name>
</gene>
<dbReference type="SUPFAM" id="SSF50341">
    <property type="entry name" value="CheW-like"/>
    <property type="match status" value="1"/>
</dbReference>
<dbReference type="GO" id="GO:0006935">
    <property type="term" value="P:chemotaxis"/>
    <property type="evidence" value="ECO:0007669"/>
    <property type="project" value="InterPro"/>
</dbReference>
<dbReference type="Pfam" id="PF01584">
    <property type="entry name" value="CheW"/>
    <property type="match status" value="1"/>
</dbReference>
<name>A0A3B0VSH1_9ZZZZ</name>
<dbReference type="PROSITE" id="PS50851">
    <property type="entry name" value="CHEW"/>
    <property type="match status" value="1"/>
</dbReference>
<dbReference type="GO" id="GO:0007165">
    <property type="term" value="P:signal transduction"/>
    <property type="evidence" value="ECO:0007669"/>
    <property type="project" value="InterPro"/>
</dbReference>
<dbReference type="SMART" id="SM00260">
    <property type="entry name" value="CheW"/>
    <property type="match status" value="1"/>
</dbReference>
<dbReference type="Gene3D" id="2.30.30.40">
    <property type="entry name" value="SH3 Domains"/>
    <property type="match status" value="1"/>
</dbReference>
<protein>
    <submittedName>
        <fullName evidence="2">Positive regulator of CheA protein activity (CheW)</fullName>
    </submittedName>
</protein>
<dbReference type="EMBL" id="UOFC01000110">
    <property type="protein sequence ID" value="VAW46628.1"/>
    <property type="molecule type" value="Genomic_DNA"/>
</dbReference>
<evidence type="ECO:0000259" key="1">
    <source>
        <dbReference type="PROSITE" id="PS50851"/>
    </source>
</evidence>
<dbReference type="InterPro" id="IPR036061">
    <property type="entry name" value="CheW-like_dom_sf"/>
</dbReference>
<accession>A0A3B0VSH1</accession>
<dbReference type="Gene3D" id="2.40.50.180">
    <property type="entry name" value="CheA-289, Domain 4"/>
    <property type="match status" value="1"/>
</dbReference>
<dbReference type="GO" id="GO:0005829">
    <property type="term" value="C:cytosol"/>
    <property type="evidence" value="ECO:0007669"/>
    <property type="project" value="TreeGrafter"/>
</dbReference>
<feature type="domain" description="CheW-like" evidence="1">
    <location>
        <begin position="29"/>
        <end position="168"/>
    </location>
</feature>
<sequence length="168" mass="18794">MDLTNDIPSFGQETLQNEMNGEPAYLGPSTRCVLFTLENENYGIQVKKIREVLRVGTIRKVAGATYGVLGVINVRGVIVTIVDSRSMYNMPNREIDDFSRIIIVELDDERTVGILVDCVLEVKDIPENKIEPLSASKENASRYIQGIAHFQDNVIILIDVDSMFMGVE</sequence>
<dbReference type="PANTHER" id="PTHR22617">
    <property type="entry name" value="CHEMOTAXIS SENSOR HISTIDINE KINASE-RELATED"/>
    <property type="match status" value="1"/>
</dbReference>
<dbReference type="PANTHER" id="PTHR22617:SF23">
    <property type="entry name" value="CHEMOTAXIS PROTEIN CHEW"/>
    <property type="match status" value="1"/>
</dbReference>
<dbReference type="InterPro" id="IPR039315">
    <property type="entry name" value="CheW"/>
</dbReference>
<reference evidence="2" key="1">
    <citation type="submission" date="2018-06" db="EMBL/GenBank/DDBJ databases">
        <authorList>
            <person name="Zhirakovskaya E."/>
        </authorList>
    </citation>
    <scope>NUCLEOTIDE SEQUENCE</scope>
</reference>
<dbReference type="InterPro" id="IPR002545">
    <property type="entry name" value="CheW-lke_dom"/>
</dbReference>
<dbReference type="AlphaFoldDB" id="A0A3B0VSH1"/>
<organism evidence="2">
    <name type="scientific">hydrothermal vent metagenome</name>
    <dbReference type="NCBI Taxonomy" id="652676"/>
    <lineage>
        <taxon>unclassified sequences</taxon>
        <taxon>metagenomes</taxon>
        <taxon>ecological metagenomes</taxon>
    </lineage>
</organism>
<proteinExistence type="predicted"/>